<accession>A0A1X6PJA4</accession>
<dbReference type="Gene3D" id="3.40.630.30">
    <property type="match status" value="1"/>
</dbReference>
<dbReference type="AlphaFoldDB" id="A0A1X6PJA4"/>
<protein>
    <recommendedName>
        <fullName evidence="5">N-acetyltransferase domain-containing protein</fullName>
    </recommendedName>
</protein>
<dbReference type="SUPFAM" id="SSF55729">
    <property type="entry name" value="Acyl-CoA N-acyltransferases (Nat)"/>
    <property type="match status" value="1"/>
</dbReference>
<dbReference type="SUPFAM" id="SSF54593">
    <property type="entry name" value="Glyoxalase/Bleomycin resistance protein/Dihydroxybiphenyl dioxygenase"/>
    <property type="match status" value="1"/>
</dbReference>
<dbReference type="Proteomes" id="UP000218209">
    <property type="component" value="Unassembled WGS sequence"/>
</dbReference>
<sequence length="355" mass="35906">MAVWTAVSGGGVGWEEDVDGAASTTHVIAWAPDGTPVGATRVLREGLNVCISRTAVIPTHRSAGIGRRLVHAAIRLAAPVSGAIYVAAPRAERGFYSLLGFTAVGPEHTPPPPGGRRPPPETWAACCAPRAPCRRGRSAPCRASAAAVVATLRATPPTAGAGTAAAAVTAAAAGGRGGPRARARHGAPPPTCAPPGVEEGGGCVGLHHAVVGVSDIEASLGWYGALGFVVGDKFTLGDARACFVDGWGTRLELVEARGGGGRGGAGVGAAAAAATVGINRLVFDVTRGCTGLGLFLADLDEKLGGRLALLQPPVERVAGRYVVCVAAVADPDGVEVGFWRREAVVPKELRSRVDW</sequence>
<keyword evidence="4" id="KW-1185">Reference proteome</keyword>
<dbReference type="InterPro" id="IPR029068">
    <property type="entry name" value="Glyas_Bleomycin-R_OHBP_Dase"/>
</dbReference>
<evidence type="ECO:0000313" key="3">
    <source>
        <dbReference type="EMBL" id="OSX80927.1"/>
    </source>
</evidence>
<organism evidence="3 4">
    <name type="scientific">Porphyra umbilicalis</name>
    <name type="common">Purple laver</name>
    <name type="synonym">Red alga</name>
    <dbReference type="NCBI Taxonomy" id="2786"/>
    <lineage>
        <taxon>Eukaryota</taxon>
        <taxon>Rhodophyta</taxon>
        <taxon>Bangiophyceae</taxon>
        <taxon>Bangiales</taxon>
        <taxon>Bangiaceae</taxon>
        <taxon>Porphyra</taxon>
    </lineage>
</organism>
<dbReference type="CDD" id="cd04301">
    <property type="entry name" value="NAT_SF"/>
    <property type="match status" value="1"/>
</dbReference>
<name>A0A1X6PJA4_PORUM</name>
<dbReference type="CDD" id="cd06587">
    <property type="entry name" value="VOC"/>
    <property type="match status" value="1"/>
</dbReference>
<dbReference type="OrthoDB" id="329272at2759"/>
<gene>
    <name evidence="3" type="ORF">BU14_0031s0096</name>
</gene>
<reference evidence="3 4" key="1">
    <citation type="submission" date="2017-03" db="EMBL/GenBank/DDBJ databases">
        <title>WGS assembly of Porphyra umbilicalis.</title>
        <authorList>
            <person name="Brawley S.H."/>
            <person name="Blouin N.A."/>
            <person name="Ficko-Blean E."/>
            <person name="Wheeler G.L."/>
            <person name="Lohr M."/>
            <person name="Goodson H.V."/>
            <person name="Jenkins J.W."/>
            <person name="Blaby-Haas C.E."/>
            <person name="Helliwell K.E."/>
            <person name="Chan C."/>
            <person name="Marriage T."/>
            <person name="Bhattacharya D."/>
            <person name="Klein A.S."/>
            <person name="Badis Y."/>
            <person name="Brodie J."/>
            <person name="Cao Y."/>
            <person name="Collen J."/>
            <person name="Dittami S.M."/>
            <person name="Gachon C.M."/>
            <person name="Green B.R."/>
            <person name="Karpowicz S."/>
            <person name="Kim J.W."/>
            <person name="Kudahl U."/>
            <person name="Lin S."/>
            <person name="Michel G."/>
            <person name="Mittag M."/>
            <person name="Olson B.J."/>
            <person name="Pangilinan J."/>
            <person name="Peng Y."/>
            <person name="Qiu H."/>
            <person name="Shu S."/>
            <person name="Singer J.T."/>
            <person name="Smith A.G."/>
            <person name="Sprecher B.N."/>
            <person name="Wagner V."/>
            <person name="Wang W."/>
            <person name="Wang Z.-Y."/>
            <person name="Yan J."/>
            <person name="Yarish C."/>
            <person name="Zoeuner-Riek S."/>
            <person name="Zhuang Y."/>
            <person name="Zou Y."/>
            <person name="Lindquist E.A."/>
            <person name="Grimwood J."/>
            <person name="Barry K."/>
            <person name="Rokhsar D.S."/>
            <person name="Schmutz J."/>
            <person name="Stiller J.W."/>
            <person name="Grossman A.R."/>
            <person name="Prochnik S.E."/>
        </authorList>
    </citation>
    <scope>NUCLEOTIDE SEQUENCE [LARGE SCALE GENOMIC DNA]</scope>
    <source>
        <strain evidence="3">4086291</strain>
    </source>
</reference>
<dbReference type="InterPro" id="IPR016181">
    <property type="entry name" value="Acyl_CoA_acyltransferase"/>
</dbReference>
<dbReference type="PROSITE" id="PS51819">
    <property type="entry name" value="VOC"/>
    <property type="match status" value="1"/>
</dbReference>
<dbReference type="Pfam" id="PF13673">
    <property type="entry name" value="Acetyltransf_10"/>
    <property type="match status" value="1"/>
</dbReference>
<dbReference type="PROSITE" id="PS51186">
    <property type="entry name" value="GNAT"/>
    <property type="match status" value="1"/>
</dbReference>
<evidence type="ECO:0000313" key="4">
    <source>
        <dbReference type="Proteomes" id="UP000218209"/>
    </source>
</evidence>
<dbReference type="EMBL" id="KV918767">
    <property type="protein sequence ID" value="OSX80927.1"/>
    <property type="molecule type" value="Genomic_DNA"/>
</dbReference>
<evidence type="ECO:0000259" key="2">
    <source>
        <dbReference type="PROSITE" id="PS51819"/>
    </source>
</evidence>
<dbReference type="InterPro" id="IPR000182">
    <property type="entry name" value="GNAT_dom"/>
</dbReference>
<feature type="domain" description="N-acetyltransferase" evidence="1">
    <location>
        <begin position="1"/>
        <end position="129"/>
    </location>
</feature>
<feature type="domain" description="VOC" evidence="2">
    <location>
        <begin position="205"/>
        <end position="341"/>
    </location>
</feature>
<evidence type="ECO:0000259" key="1">
    <source>
        <dbReference type="PROSITE" id="PS51186"/>
    </source>
</evidence>
<evidence type="ECO:0008006" key="5">
    <source>
        <dbReference type="Google" id="ProtNLM"/>
    </source>
</evidence>
<dbReference type="Gene3D" id="3.10.180.10">
    <property type="entry name" value="2,3-Dihydroxybiphenyl 1,2-Dioxygenase, domain 1"/>
    <property type="match status" value="1"/>
</dbReference>
<proteinExistence type="predicted"/>
<dbReference type="InterPro" id="IPR037523">
    <property type="entry name" value="VOC_core"/>
</dbReference>
<dbReference type="GO" id="GO:0016747">
    <property type="term" value="F:acyltransferase activity, transferring groups other than amino-acyl groups"/>
    <property type="evidence" value="ECO:0007669"/>
    <property type="project" value="InterPro"/>
</dbReference>